<dbReference type="Proteomes" id="UP000254765">
    <property type="component" value="Unassembled WGS sequence"/>
</dbReference>
<dbReference type="AlphaFoldDB" id="A0A379Z3M6"/>
<evidence type="ECO:0000313" key="1">
    <source>
        <dbReference type="EMBL" id="SUI54834.1"/>
    </source>
</evidence>
<organism evidence="1 2">
    <name type="scientific">Serratia marcescens</name>
    <dbReference type="NCBI Taxonomy" id="615"/>
    <lineage>
        <taxon>Bacteria</taxon>
        <taxon>Pseudomonadati</taxon>
        <taxon>Pseudomonadota</taxon>
        <taxon>Gammaproteobacteria</taxon>
        <taxon>Enterobacterales</taxon>
        <taxon>Yersiniaceae</taxon>
        <taxon>Serratia</taxon>
    </lineage>
</organism>
<sequence>MLSVEGLFQIGFEKLFELSERYFSGNVIVQVHMICTGDNHKLFVFTADRLISIFGKIA</sequence>
<gene>
    <name evidence="1" type="ORF">NCTC10211_03056</name>
</gene>
<proteinExistence type="predicted"/>
<evidence type="ECO:0000313" key="2">
    <source>
        <dbReference type="Proteomes" id="UP000254765"/>
    </source>
</evidence>
<name>A0A379Z3M6_SERMA</name>
<accession>A0A379Z3M6</accession>
<reference evidence="1 2" key="1">
    <citation type="submission" date="2018-06" db="EMBL/GenBank/DDBJ databases">
        <authorList>
            <consortium name="Pathogen Informatics"/>
            <person name="Doyle S."/>
        </authorList>
    </citation>
    <scope>NUCLEOTIDE SEQUENCE [LARGE SCALE GENOMIC DNA]</scope>
    <source>
        <strain evidence="1 2">NCTC10211</strain>
    </source>
</reference>
<dbReference type="EMBL" id="UGYK01000002">
    <property type="protein sequence ID" value="SUI54834.1"/>
    <property type="molecule type" value="Genomic_DNA"/>
</dbReference>
<protein>
    <submittedName>
        <fullName evidence="1">Uncharacterized protein</fullName>
    </submittedName>
</protein>